<evidence type="ECO:0000256" key="4">
    <source>
        <dbReference type="ARBA" id="ARBA00022691"/>
    </source>
</evidence>
<dbReference type="SUPFAM" id="SSF53335">
    <property type="entry name" value="S-adenosyl-L-methionine-dependent methyltransferases"/>
    <property type="match status" value="1"/>
</dbReference>
<dbReference type="InterPro" id="IPR029063">
    <property type="entry name" value="SAM-dependent_MTases_sf"/>
</dbReference>
<dbReference type="GO" id="GO:0008168">
    <property type="term" value="F:methyltransferase activity"/>
    <property type="evidence" value="ECO:0007669"/>
    <property type="project" value="UniProtKB-KW"/>
</dbReference>
<dbReference type="GO" id="GO:0032259">
    <property type="term" value="P:methylation"/>
    <property type="evidence" value="ECO:0007669"/>
    <property type="project" value="UniProtKB-KW"/>
</dbReference>
<evidence type="ECO:0000256" key="1">
    <source>
        <dbReference type="ARBA" id="ARBA00022428"/>
    </source>
</evidence>
<evidence type="ECO:0000256" key="2">
    <source>
        <dbReference type="ARBA" id="ARBA00022603"/>
    </source>
</evidence>
<dbReference type="InterPro" id="IPR023576">
    <property type="entry name" value="UbiE/COQ5_MeTrFase_CS"/>
</dbReference>
<comment type="pathway">
    <text evidence="5">Quinol/quinone metabolism; menaquinone biosynthesis; menaquinol from 1,4-dihydroxy-2-naphthoate: step 2/2.</text>
</comment>
<dbReference type="PROSITE" id="PS51608">
    <property type="entry name" value="SAM_MT_UBIE"/>
    <property type="match status" value="1"/>
</dbReference>
<organism evidence="6 7">
    <name type="scientific">Haloferula chungangensis</name>
    <dbReference type="NCBI Taxonomy" id="1048331"/>
    <lineage>
        <taxon>Bacteria</taxon>
        <taxon>Pseudomonadati</taxon>
        <taxon>Verrucomicrobiota</taxon>
        <taxon>Verrucomicrobiia</taxon>
        <taxon>Verrucomicrobiales</taxon>
        <taxon>Verrucomicrobiaceae</taxon>
        <taxon>Haloferula</taxon>
    </lineage>
</organism>
<keyword evidence="4 5" id="KW-0949">S-adenosyl-L-methionine</keyword>
<comment type="function">
    <text evidence="5">Methyltransferase required for the conversion of demethylmenaquinol (DMKH2) to menaquinol (MKH2).</text>
</comment>
<dbReference type="EMBL" id="JBHTBS010000001">
    <property type="protein sequence ID" value="MFC7335705.1"/>
    <property type="molecule type" value="Genomic_DNA"/>
</dbReference>
<dbReference type="PANTHER" id="PTHR43591:SF24">
    <property type="entry name" value="2-METHOXY-6-POLYPRENYL-1,4-BENZOQUINOL METHYLASE, MITOCHONDRIAL"/>
    <property type="match status" value="1"/>
</dbReference>
<evidence type="ECO:0000256" key="5">
    <source>
        <dbReference type="HAMAP-Rule" id="MF_01813"/>
    </source>
</evidence>
<accession>A0ABW2L2A5</accession>
<sequence>MGEGTIQDPAYVREAFARIADRYVTTNHVLSMGTDILWRKKVARIVRRWKPRQVLDVATGTGDLALEIQDVCPGVEVVGSDFCAEMLAHAAERGLAKTLVADAMDLPFEDASFDVVTVAFGLRNMVSYEGALNEMRRVLRPGGRLLVLDFSLPEPPLKKPYQWYLHRVLPKLAGWLTRQTDAYEYLGGSIEEFPMGEEMATLMKKCGYAEIEVEPVTFGVATIYVGEAVEAASAGAGS</sequence>
<feature type="binding site" evidence="5">
    <location>
        <begin position="102"/>
        <end position="103"/>
    </location>
    <ligand>
        <name>S-adenosyl-L-methionine</name>
        <dbReference type="ChEBI" id="CHEBI:59789"/>
    </ligand>
</feature>
<keyword evidence="1 5" id="KW-0474">Menaquinone biosynthesis</keyword>
<comment type="caution">
    <text evidence="6">The sequence shown here is derived from an EMBL/GenBank/DDBJ whole genome shotgun (WGS) entry which is preliminary data.</text>
</comment>
<dbReference type="Proteomes" id="UP001596472">
    <property type="component" value="Unassembled WGS sequence"/>
</dbReference>
<keyword evidence="6" id="KW-0830">Ubiquinone</keyword>
<dbReference type="Pfam" id="PF01209">
    <property type="entry name" value="Ubie_methyltran"/>
    <property type="match status" value="1"/>
</dbReference>
<comment type="similarity">
    <text evidence="5">Belongs to the class I-like SAM-binding methyltransferase superfamily. MenG/UbiE family.</text>
</comment>
<comment type="catalytic activity">
    <reaction evidence="5">
        <text>a 2-demethylmenaquinol + S-adenosyl-L-methionine = a menaquinol + S-adenosyl-L-homocysteine + H(+)</text>
        <dbReference type="Rhea" id="RHEA:42640"/>
        <dbReference type="Rhea" id="RHEA-COMP:9539"/>
        <dbReference type="Rhea" id="RHEA-COMP:9563"/>
        <dbReference type="ChEBI" id="CHEBI:15378"/>
        <dbReference type="ChEBI" id="CHEBI:18151"/>
        <dbReference type="ChEBI" id="CHEBI:55437"/>
        <dbReference type="ChEBI" id="CHEBI:57856"/>
        <dbReference type="ChEBI" id="CHEBI:59789"/>
        <dbReference type="EC" id="2.1.1.163"/>
    </reaction>
</comment>
<dbReference type="PANTHER" id="PTHR43591">
    <property type="entry name" value="METHYLTRANSFERASE"/>
    <property type="match status" value="1"/>
</dbReference>
<feature type="binding site" evidence="5">
    <location>
        <position position="81"/>
    </location>
    <ligand>
        <name>S-adenosyl-L-methionine</name>
        <dbReference type="ChEBI" id="CHEBI:59789"/>
    </ligand>
</feature>
<keyword evidence="2 5" id="KW-0489">Methyltransferase</keyword>
<proteinExistence type="inferred from homology"/>
<comment type="caution">
    <text evidence="5">Lacks conserved residue(s) required for the propagation of feature annotation.</text>
</comment>
<dbReference type="RefSeq" id="WP_379708088.1">
    <property type="nucleotide sequence ID" value="NZ_JBHTBS010000001.1"/>
</dbReference>
<dbReference type="InterPro" id="IPR004033">
    <property type="entry name" value="UbiE/COQ5_MeTrFase"/>
</dbReference>
<protein>
    <recommendedName>
        <fullName evidence="5">Demethylmenaquinone methyltransferase</fullName>
        <ecNumber evidence="5">2.1.1.163</ecNumber>
    </recommendedName>
</protein>
<dbReference type="PROSITE" id="PS01184">
    <property type="entry name" value="UBIE_2"/>
    <property type="match status" value="1"/>
</dbReference>
<dbReference type="CDD" id="cd02440">
    <property type="entry name" value="AdoMet_MTases"/>
    <property type="match status" value="1"/>
</dbReference>
<dbReference type="NCBIfam" id="TIGR01934">
    <property type="entry name" value="MenG_MenH_UbiE"/>
    <property type="match status" value="1"/>
</dbReference>
<keyword evidence="7" id="KW-1185">Reference proteome</keyword>
<dbReference type="EC" id="2.1.1.163" evidence="5"/>
<feature type="binding site" evidence="5">
    <location>
        <position position="61"/>
    </location>
    <ligand>
        <name>S-adenosyl-L-methionine</name>
        <dbReference type="ChEBI" id="CHEBI:59789"/>
    </ligand>
</feature>
<keyword evidence="3 5" id="KW-0808">Transferase</keyword>
<evidence type="ECO:0000313" key="6">
    <source>
        <dbReference type="EMBL" id="MFC7335705.1"/>
    </source>
</evidence>
<dbReference type="HAMAP" id="MF_01813">
    <property type="entry name" value="MenG_UbiE_methyltr"/>
    <property type="match status" value="1"/>
</dbReference>
<reference evidence="7" key="1">
    <citation type="journal article" date="2019" name="Int. J. Syst. Evol. Microbiol.">
        <title>The Global Catalogue of Microorganisms (GCM) 10K type strain sequencing project: providing services to taxonomists for standard genome sequencing and annotation.</title>
        <authorList>
            <consortium name="The Broad Institute Genomics Platform"/>
            <consortium name="The Broad Institute Genome Sequencing Center for Infectious Disease"/>
            <person name="Wu L."/>
            <person name="Ma J."/>
        </authorList>
    </citation>
    <scope>NUCLEOTIDE SEQUENCE [LARGE SCALE GENOMIC DNA]</scope>
    <source>
        <strain evidence="7">CGMCC 4.1467</strain>
    </source>
</reference>
<gene>
    <name evidence="5" type="primary">menG</name>
    <name evidence="6" type="ORF">ACFQY0_00835</name>
</gene>
<name>A0ABW2L2A5_9BACT</name>
<evidence type="ECO:0000256" key="3">
    <source>
        <dbReference type="ARBA" id="ARBA00022679"/>
    </source>
</evidence>
<dbReference type="Gene3D" id="3.40.50.150">
    <property type="entry name" value="Vaccinia Virus protein VP39"/>
    <property type="match status" value="1"/>
</dbReference>
<evidence type="ECO:0000313" key="7">
    <source>
        <dbReference type="Proteomes" id="UP001596472"/>
    </source>
</evidence>